<feature type="coiled-coil region" evidence="7">
    <location>
        <begin position="244"/>
        <end position="271"/>
    </location>
</feature>
<evidence type="ECO:0000256" key="5">
    <source>
        <dbReference type="ARBA" id="ARBA00023267"/>
    </source>
</evidence>
<dbReference type="Proteomes" id="UP000681722">
    <property type="component" value="Unassembled WGS sequence"/>
</dbReference>
<dbReference type="InterPro" id="IPR005501">
    <property type="entry name" value="LamB/YcsF/PxpA-like"/>
</dbReference>
<dbReference type="InterPro" id="IPR050856">
    <property type="entry name" value="Biotin_carboxylase_complex"/>
</dbReference>
<name>A0A815B9A3_9BILA</name>
<comment type="caution">
    <text evidence="10">The sequence shown here is derived from an EMBL/GenBank/DDBJ whole genome shotgun (WGS) entry which is preliminary data.</text>
</comment>
<dbReference type="PROSITE" id="PS50975">
    <property type="entry name" value="ATP_GRASP"/>
    <property type="match status" value="1"/>
</dbReference>
<dbReference type="InterPro" id="IPR011764">
    <property type="entry name" value="Biotin_carboxylation_dom"/>
</dbReference>
<dbReference type="EMBL" id="CAJOBC010021242">
    <property type="protein sequence ID" value="CAF4050269.1"/>
    <property type="molecule type" value="Genomic_DNA"/>
</dbReference>
<dbReference type="Pfam" id="PF02785">
    <property type="entry name" value="Biotin_carb_C"/>
    <property type="match status" value="1"/>
</dbReference>
<dbReference type="GO" id="GO:0005975">
    <property type="term" value="P:carbohydrate metabolic process"/>
    <property type="evidence" value="ECO:0007669"/>
    <property type="project" value="InterPro"/>
</dbReference>
<keyword evidence="7" id="KW-0175">Coiled coil</keyword>
<evidence type="ECO:0000256" key="4">
    <source>
        <dbReference type="ARBA" id="ARBA00022840"/>
    </source>
</evidence>
<evidence type="ECO:0000313" key="10">
    <source>
        <dbReference type="EMBL" id="CAF1266657.1"/>
    </source>
</evidence>
<proteinExistence type="predicted"/>
<evidence type="ECO:0000256" key="2">
    <source>
        <dbReference type="ARBA" id="ARBA00022741"/>
    </source>
</evidence>
<evidence type="ECO:0000259" key="8">
    <source>
        <dbReference type="PROSITE" id="PS50975"/>
    </source>
</evidence>
<dbReference type="SUPFAM" id="SSF88713">
    <property type="entry name" value="Glycoside hydrolase/deacetylase"/>
    <property type="match status" value="1"/>
</dbReference>
<dbReference type="OrthoDB" id="196847at2759"/>
<dbReference type="Gene3D" id="3.20.20.370">
    <property type="entry name" value="Glycoside hydrolase/deacetylase"/>
    <property type="match status" value="1"/>
</dbReference>
<keyword evidence="4 6" id="KW-0067">ATP-binding</keyword>
<dbReference type="Pfam" id="PF02786">
    <property type="entry name" value="CPSase_L_D2"/>
    <property type="match status" value="1"/>
</dbReference>
<evidence type="ECO:0000256" key="7">
    <source>
        <dbReference type="SAM" id="Coils"/>
    </source>
</evidence>
<dbReference type="Proteomes" id="UP000663829">
    <property type="component" value="Unassembled WGS sequence"/>
</dbReference>
<dbReference type="PROSITE" id="PS00867">
    <property type="entry name" value="CPSASE_2"/>
    <property type="match status" value="1"/>
</dbReference>
<keyword evidence="2 6" id="KW-0547">Nucleotide-binding</keyword>
<dbReference type="Gene3D" id="3.30.470.20">
    <property type="entry name" value="ATP-grasp fold, B domain"/>
    <property type="match status" value="1"/>
</dbReference>
<sequence length="825" mass="93948">MNLTINCDMGESYGIWKMGNDNELMSHVHLINVACGFHAGDYNEMNKTIQLAKQHSHIKIGAHPGLPDLQGFGRREMKMNPDEIENLIVYQVGALQAFLNKEGLPLHHVKAHGSLYSMTAHDELKCDALCKAIQYFSKNRNDKEIRDNNEIKLIGLANTYHEICAKKFNIPFLAEFFADLEYNPEGKLIITRQHDPIDLNKVIKHVQLALNERKILANDNTTEIFNRFDTICIHSDTPNSVDVAETVNHLLKQWKETKQNQENTIKILVANRGEIAVRILQTCRRLNLKAVTIYTEPDEYSLHTLKSDESVFISDYMNTDEIFEICKKYHVNALHPGYGFLSENSQFVKRLEDEKITFIGPRSETIHSFGLKHYARDLAKKLNIPIIPGSTGLLPENNNEAFQLAKNDIERIGGYPILVKATGGGGGIGMQICHNDDDLLSAIEHCRKKASRYFDNGDIYIEKYYPNSRHIEVQIFGNGNGDIIHLGTRECSIQRRYQKIIEESPSPFFENSNQNILDELFHCAKKLAVSVNYNSVGTVEFLLVDNGPNDEDTGAFYFLEMNTRLQVEHGITELVTDIDLVEWMIELSLKDQKYEFNHLLQNSIIDFNNRIQYVYAPHGHAMEVRICAEDPLHDYMPSEGLITFLQWPDQYPWLRIDSWITTGTNITSNYDSLLAKVLVHGDNRDQAMKRMRTVLDQLIISGPITNLLLLKTIFQNEDFITGNTTTKLLDSITYTPDGIYVFRSGTETTIQDYPGRLDLRVYGIQPSGPMDQLSFQLANLIIGNKLHTECLEITHSGPKLLFYKSSTIAITGALFKVEVLLPDSK</sequence>
<evidence type="ECO:0000259" key="9">
    <source>
        <dbReference type="PROSITE" id="PS50979"/>
    </source>
</evidence>
<dbReference type="GO" id="GO:0016874">
    <property type="term" value="F:ligase activity"/>
    <property type="evidence" value="ECO:0007669"/>
    <property type="project" value="UniProtKB-KW"/>
</dbReference>
<dbReference type="PROSITE" id="PS50979">
    <property type="entry name" value="BC"/>
    <property type="match status" value="1"/>
</dbReference>
<dbReference type="InterPro" id="IPR011761">
    <property type="entry name" value="ATP-grasp"/>
</dbReference>
<dbReference type="SMART" id="SM00878">
    <property type="entry name" value="Biotin_carb_C"/>
    <property type="match status" value="1"/>
</dbReference>
<dbReference type="GO" id="GO:0005524">
    <property type="term" value="F:ATP binding"/>
    <property type="evidence" value="ECO:0007669"/>
    <property type="project" value="UniProtKB-UniRule"/>
</dbReference>
<dbReference type="GO" id="GO:0046872">
    <property type="term" value="F:metal ion binding"/>
    <property type="evidence" value="ECO:0007669"/>
    <property type="project" value="InterPro"/>
</dbReference>
<dbReference type="SUPFAM" id="SSF51246">
    <property type="entry name" value="Rudiment single hybrid motif"/>
    <property type="match status" value="1"/>
</dbReference>
<dbReference type="InterPro" id="IPR003778">
    <property type="entry name" value="CT_A_B"/>
</dbReference>
<keyword evidence="12" id="KW-1185">Reference proteome</keyword>
<dbReference type="PROSITE" id="PS00866">
    <property type="entry name" value="CPSASE_1"/>
    <property type="match status" value="1"/>
</dbReference>
<dbReference type="PANTHER" id="PTHR18866:SF128">
    <property type="entry name" value="UREA AMIDOLYASE"/>
    <property type="match status" value="1"/>
</dbReference>
<accession>A0A815B9A3</accession>
<dbReference type="NCBIfam" id="NF003814">
    <property type="entry name" value="PRK05406.1-3"/>
    <property type="match status" value="1"/>
</dbReference>
<keyword evidence="5" id="KW-0092">Biotin</keyword>
<feature type="domain" description="ATP-grasp" evidence="8">
    <location>
        <begin position="376"/>
        <end position="589"/>
    </location>
</feature>
<reference evidence="10" key="1">
    <citation type="submission" date="2021-02" db="EMBL/GenBank/DDBJ databases">
        <authorList>
            <person name="Nowell W R."/>
        </authorList>
    </citation>
    <scope>NUCLEOTIDE SEQUENCE</scope>
</reference>
<dbReference type="SUPFAM" id="SSF52440">
    <property type="entry name" value="PreATP-grasp domain"/>
    <property type="match status" value="1"/>
</dbReference>
<dbReference type="NCBIfam" id="NF003816">
    <property type="entry name" value="PRK05406.1-5"/>
    <property type="match status" value="1"/>
</dbReference>
<evidence type="ECO:0000313" key="11">
    <source>
        <dbReference type="EMBL" id="CAF4050269.1"/>
    </source>
</evidence>
<dbReference type="AlphaFoldDB" id="A0A815B9A3"/>
<dbReference type="GO" id="GO:0016787">
    <property type="term" value="F:hydrolase activity"/>
    <property type="evidence" value="ECO:0007669"/>
    <property type="project" value="UniProtKB-KW"/>
</dbReference>
<dbReference type="Pfam" id="PF02626">
    <property type="entry name" value="CT_A_B"/>
    <property type="match status" value="1"/>
</dbReference>
<dbReference type="Pfam" id="PF03746">
    <property type="entry name" value="LamB_YcsF"/>
    <property type="match status" value="1"/>
</dbReference>
<evidence type="ECO:0000256" key="1">
    <source>
        <dbReference type="ARBA" id="ARBA00022598"/>
    </source>
</evidence>
<dbReference type="Pfam" id="PF00289">
    <property type="entry name" value="Biotin_carb_N"/>
    <property type="match status" value="1"/>
</dbReference>
<dbReference type="InterPro" id="IPR016185">
    <property type="entry name" value="PreATP-grasp_dom_sf"/>
</dbReference>
<dbReference type="PANTHER" id="PTHR18866">
    <property type="entry name" value="CARBOXYLASE:PYRUVATE/ACETYL-COA/PROPIONYL-COA CARBOXYLASE"/>
    <property type="match status" value="1"/>
</dbReference>
<gene>
    <name evidence="10" type="ORF">GPM918_LOCUS26875</name>
    <name evidence="11" type="ORF">SRO942_LOCUS27101</name>
</gene>
<dbReference type="InterPro" id="IPR011330">
    <property type="entry name" value="Glyco_hydro/deAcase_b/a-brl"/>
</dbReference>
<keyword evidence="1" id="KW-0436">Ligase</keyword>
<protein>
    <submittedName>
        <fullName evidence="10">Uncharacterized protein</fullName>
    </submittedName>
</protein>
<dbReference type="InterPro" id="IPR005479">
    <property type="entry name" value="CPAse_ATP-bd"/>
</dbReference>
<dbReference type="SUPFAM" id="SSF56059">
    <property type="entry name" value="Glutathione synthetase ATP-binding domain-like"/>
    <property type="match status" value="1"/>
</dbReference>
<dbReference type="InterPro" id="IPR011054">
    <property type="entry name" value="Rudment_hybrid_motif"/>
</dbReference>
<evidence type="ECO:0000256" key="6">
    <source>
        <dbReference type="PROSITE-ProRule" id="PRU00409"/>
    </source>
</evidence>
<organism evidence="10 12">
    <name type="scientific">Didymodactylos carnosus</name>
    <dbReference type="NCBI Taxonomy" id="1234261"/>
    <lineage>
        <taxon>Eukaryota</taxon>
        <taxon>Metazoa</taxon>
        <taxon>Spiralia</taxon>
        <taxon>Gnathifera</taxon>
        <taxon>Rotifera</taxon>
        <taxon>Eurotatoria</taxon>
        <taxon>Bdelloidea</taxon>
        <taxon>Philodinida</taxon>
        <taxon>Philodinidae</taxon>
        <taxon>Didymodactylos</taxon>
    </lineage>
</organism>
<evidence type="ECO:0000313" key="12">
    <source>
        <dbReference type="Proteomes" id="UP000663829"/>
    </source>
</evidence>
<dbReference type="InterPro" id="IPR005481">
    <property type="entry name" value="BC-like_N"/>
</dbReference>
<evidence type="ECO:0000256" key="3">
    <source>
        <dbReference type="ARBA" id="ARBA00022801"/>
    </source>
</evidence>
<dbReference type="InterPro" id="IPR005482">
    <property type="entry name" value="Biotin_COase_C"/>
</dbReference>
<dbReference type="EMBL" id="CAJNOQ010011013">
    <property type="protein sequence ID" value="CAF1266657.1"/>
    <property type="molecule type" value="Genomic_DNA"/>
</dbReference>
<feature type="domain" description="Biotin carboxylation" evidence="9">
    <location>
        <begin position="263"/>
        <end position="734"/>
    </location>
</feature>
<keyword evidence="3" id="KW-0378">Hydrolase</keyword>